<organism evidence="3 4">
    <name type="scientific">Streptomyces finlayi</name>
    <dbReference type="NCBI Taxonomy" id="67296"/>
    <lineage>
        <taxon>Bacteria</taxon>
        <taxon>Bacillati</taxon>
        <taxon>Actinomycetota</taxon>
        <taxon>Actinomycetes</taxon>
        <taxon>Kitasatosporales</taxon>
        <taxon>Streptomycetaceae</taxon>
        <taxon>Streptomyces</taxon>
    </lineage>
</organism>
<dbReference type="Proteomes" id="UP000638353">
    <property type="component" value="Unassembled WGS sequence"/>
</dbReference>
<proteinExistence type="predicted"/>
<evidence type="ECO:0000256" key="1">
    <source>
        <dbReference type="SAM" id="MobiDB-lite"/>
    </source>
</evidence>
<reference evidence="3" key="1">
    <citation type="journal article" date="2014" name="Int. J. Syst. Evol. Microbiol.">
        <title>Complete genome sequence of Corynebacterium casei LMG S-19264T (=DSM 44701T), isolated from a smear-ripened cheese.</title>
        <authorList>
            <consortium name="US DOE Joint Genome Institute (JGI-PGF)"/>
            <person name="Walter F."/>
            <person name="Albersmeier A."/>
            <person name="Kalinowski J."/>
            <person name="Ruckert C."/>
        </authorList>
    </citation>
    <scope>NUCLEOTIDE SEQUENCE</scope>
    <source>
        <strain evidence="3">JCM 4637</strain>
    </source>
</reference>
<evidence type="ECO:0000313" key="3">
    <source>
        <dbReference type="EMBL" id="GHC89914.1"/>
    </source>
</evidence>
<evidence type="ECO:0000313" key="4">
    <source>
        <dbReference type="Proteomes" id="UP000638353"/>
    </source>
</evidence>
<reference evidence="3" key="2">
    <citation type="submission" date="2020-09" db="EMBL/GenBank/DDBJ databases">
        <authorList>
            <person name="Sun Q."/>
            <person name="Ohkuma M."/>
        </authorList>
    </citation>
    <scope>NUCLEOTIDE SEQUENCE</scope>
    <source>
        <strain evidence="3">JCM 4637</strain>
    </source>
</reference>
<dbReference type="AlphaFoldDB" id="A0A919C9D8"/>
<name>A0A919C9D8_9ACTN</name>
<gene>
    <name evidence="3" type="ORF">GCM10010334_23460</name>
</gene>
<evidence type="ECO:0000259" key="2">
    <source>
        <dbReference type="Pfam" id="PF20254"/>
    </source>
</evidence>
<dbReference type="Pfam" id="PF20254">
    <property type="entry name" value="DMFA2_C"/>
    <property type="match status" value="1"/>
</dbReference>
<feature type="domain" description="N,N-dimethylformamidase beta subunit-like C-terminal" evidence="2">
    <location>
        <begin position="2"/>
        <end position="57"/>
    </location>
</feature>
<dbReference type="InterPro" id="IPR046540">
    <property type="entry name" value="DMFA2_C"/>
</dbReference>
<feature type="region of interest" description="Disordered" evidence="1">
    <location>
        <begin position="37"/>
        <end position="63"/>
    </location>
</feature>
<dbReference type="EMBL" id="BMVC01000004">
    <property type="protein sequence ID" value="GHC89914.1"/>
    <property type="molecule type" value="Genomic_DNA"/>
</dbReference>
<sequence length="63" mass="7048">MLGANCCYRRIRFEKSPIGPDRIAVCYKDDYAQDPGFRRGLPATNDFRRLPDPDPESAAPCSG</sequence>
<protein>
    <recommendedName>
        <fullName evidence="2">N,N-dimethylformamidase beta subunit-like C-terminal domain-containing protein</fullName>
    </recommendedName>
</protein>
<accession>A0A919C9D8</accession>
<comment type="caution">
    <text evidence="3">The sequence shown here is derived from an EMBL/GenBank/DDBJ whole genome shotgun (WGS) entry which is preliminary data.</text>
</comment>